<evidence type="ECO:0000259" key="2">
    <source>
        <dbReference type="Pfam" id="PF21669"/>
    </source>
</evidence>
<dbReference type="InParanoid" id="A0A401GEB5"/>
<keyword evidence="4" id="KW-1185">Reference proteome</keyword>
<name>A0A401GEB5_9APHY</name>
<protein>
    <recommendedName>
        <fullName evidence="2">Shieldin complex subunit 2 first OB fold domain-containing protein</fullName>
    </recommendedName>
</protein>
<feature type="domain" description="Shieldin complex subunit 2 first OB fold" evidence="2">
    <location>
        <begin position="181"/>
        <end position="262"/>
    </location>
</feature>
<comment type="caution">
    <text evidence="3">The sequence shown here is derived from an EMBL/GenBank/DDBJ whole genome shotgun (WGS) entry which is preliminary data.</text>
</comment>
<dbReference type="Gene3D" id="2.40.50.140">
    <property type="entry name" value="Nucleic acid-binding proteins"/>
    <property type="match status" value="1"/>
</dbReference>
<dbReference type="OrthoDB" id="2570580at2759"/>
<dbReference type="Pfam" id="PF21669">
    <property type="entry name" value="SHLD2_OB1"/>
    <property type="match status" value="1"/>
</dbReference>
<evidence type="ECO:0000313" key="3">
    <source>
        <dbReference type="EMBL" id="GBE80507.1"/>
    </source>
</evidence>
<dbReference type="AlphaFoldDB" id="A0A401GEB5"/>
<sequence>MAPSYRVFIGAPSPKDLRNPAVSYHWQTVSSKPVTFTLPPATLEAASRRISLLYQNIIFRESEDDEEEGDEEGFENALKKPVRDKGPQYDQDETTAITWPPSAQDYTESQLASRAAVTFLRSSAGISRMRSQLETQGTQETASYNYSDASSIGRFPTFHFSLHALTPLAALVAGARGPGKGSRKVSVLVAVLEVEGPDSIRIKRGVDAGKQVSLLKLILGDEDGTVCKLAAWREVAESWGGADPDFSSPGVKRGDVVLFENVLAVWDVEPGKAVDTVPVSFTASPHLKSKFEICYRTMPSMPQDNRFRPDLRLGFSDAAVRKVAAVVNWFEGMAGLSTT</sequence>
<dbReference type="EMBL" id="BFAD01000003">
    <property type="protein sequence ID" value="GBE80507.1"/>
    <property type="molecule type" value="Genomic_DNA"/>
</dbReference>
<evidence type="ECO:0000313" key="4">
    <source>
        <dbReference type="Proteomes" id="UP000287166"/>
    </source>
</evidence>
<organism evidence="3 4">
    <name type="scientific">Sparassis crispa</name>
    <dbReference type="NCBI Taxonomy" id="139825"/>
    <lineage>
        <taxon>Eukaryota</taxon>
        <taxon>Fungi</taxon>
        <taxon>Dikarya</taxon>
        <taxon>Basidiomycota</taxon>
        <taxon>Agaricomycotina</taxon>
        <taxon>Agaricomycetes</taxon>
        <taxon>Polyporales</taxon>
        <taxon>Sparassidaceae</taxon>
        <taxon>Sparassis</taxon>
    </lineage>
</organism>
<accession>A0A401GEB5</accession>
<dbReference type="Proteomes" id="UP000287166">
    <property type="component" value="Unassembled WGS sequence"/>
</dbReference>
<reference evidence="3 4" key="1">
    <citation type="journal article" date="2018" name="Sci. Rep.">
        <title>Genome sequence of the cauliflower mushroom Sparassis crispa (Hanabiratake) and its association with beneficial usage.</title>
        <authorList>
            <person name="Kiyama R."/>
            <person name="Furutani Y."/>
            <person name="Kawaguchi K."/>
            <person name="Nakanishi T."/>
        </authorList>
    </citation>
    <scope>NUCLEOTIDE SEQUENCE [LARGE SCALE GENOMIC DNA]</scope>
</reference>
<dbReference type="GeneID" id="38777424"/>
<dbReference type="STRING" id="139825.A0A401GEB5"/>
<gene>
    <name evidence="3" type="ORF">SCP_0302220</name>
</gene>
<proteinExistence type="predicted"/>
<evidence type="ECO:0000256" key="1">
    <source>
        <dbReference type="SAM" id="MobiDB-lite"/>
    </source>
</evidence>
<dbReference type="InterPro" id="IPR012340">
    <property type="entry name" value="NA-bd_OB-fold"/>
</dbReference>
<feature type="region of interest" description="Disordered" evidence="1">
    <location>
        <begin position="63"/>
        <end position="90"/>
    </location>
</feature>
<dbReference type="SUPFAM" id="SSF50249">
    <property type="entry name" value="Nucleic acid-binding proteins"/>
    <property type="match status" value="1"/>
</dbReference>
<dbReference type="InterPro" id="IPR049507">
    <property type="entry name" value="SHLD2_OB1"/>
</dbReference>
<feature type="compositionally biased region" description="Acidic residues" evidence="1">
    <location>
        <begin position="63"/>
        <end position="74"/>
    </location>
</feature>
<dbReference type="RefSeq" id="XP_027611420.1">
    <property type="nucleotide sequence ID" value="XM_027755619.1"/>
</dbReference>
<feature type="compositionally biased region" description="Basic and acidic residues" evidence="1">
    <location>
        <begin position="77"/>
        <end position="87"/>
    </location>
</feature>